<dbReference type="OrthoDB" id="192530at2759"/>
<keyword evidence="1" id="KW-0378">Hydrolase</keyword>
<keyword evidence="1" id="KW-0233">DNA recombination</keyword>
<protein>
    <recommendedName>
        <fullName evidence="1">ATP-dependent DNA helicase</fullName>
        <ecNumber evidence="1">5.6.2.3</ecNumber>
    </recommendedName>
</protein>
<dbReference type="AlphaFoldDB" id="A0A225UW78"/>
<evidence type="ECO:0000256" key="1">
    <source>
        <dbReference type="RuleBase" id="RU363044"/>
    </source>
</evidence>
<name>A0A225UW78_9STRA</name>
<keyword evidence="1" id="KW-0227">DNA damage</keyword>
<gene>
    <name evidence="3" type="ORF">PHMEG_00032146</name>
</gene>
<sequence>MLPDNASLQLVSRKFQLNKKQHKAFVRIWAPFLRSVVCDGIFPQVTGFIGGGPGCGKSQVIRALQAIAASWNCEDAVKTVAYQGVAAEAANGQTIHKLFQWGVKSRSRPKRYSAELKEKFAKLNLLIIDEISTTDAKIIGMIDSALRDLKSQPNLRFGGVRVLFVGDWLQQLPVAGHPALVNQPQPPIQTHSSNSACDDATITYLQRQRGIQAYRKINEVIILEEVCEYYPILITSNALRVEFNNLASIEYCMRTGEIMHNFPAIVSHARFQLSRGQRRSMVCIRSDKSAGLPILQVLSMGLPMQCTKNMSRALHLANGTIGTVAGFQPSDGDNVRVVGENDIVAHYHFEPAAVVLLRHSS</sequence>
<dbReference type="GO" id="GO:0000723">
    <property type="term" value="P:telomere maintenance"/>
    <property type="evidence" value="ECO:0007669"/>
    <property type="project" value="InterPro"/>
</dbReference>
<dbReference type="GO" id="GO:0043139">
    <property type="term" value="F:5'-3' DNA helicase activity"/>
    <property type="evidence" value="ECO:0007669"/>
    <property type="project" value="UniProtKB-EC"/>
</dbReference>
<dbReference type="STRING" id="4795.A0A225UW78"/>
<keyword evidence="1" id="KW-0547">Nucleotide-binding</keyword>
<dbReference type="EC" id="5.6.2.3" evidence="1"/>
<dbReference type="PANTHER" id="PTHR47642">
    <property type="entry name" value="ATP-DEPENDENT DNA HELICASE"/>
    <property type="match status" value="1"/>
</dbReference>
<dbReference type="GO" id="GO:0005524">
    <property type="term" value="F:ATP binding"/>
    <property type="evidence" value="ECO:0007669"/>
    <property type="project" value="UniProtKB-KW"/>
</dbReference>
<feature type="domain" description="DNA helicase Pif1-like DEAD-box helicase" evidence="2">
    <location>
        <begin position="47"/>
        <end position="178"/>
    </location>
</feature>
<reference evidence="4" key="1">
    <citation type="submission" date="2017-03" db="EMBL/GenBank/DDBJ databases">
        <title>Phytopthora megakarya and P. palmivora, two closely related causual agents of cacao black pod achieved similar genome size and gene model numbers by different mechanisms.</title>
        <authorList>
            <person name="Ali S."/>
            <person name="Shao J."/>
            <person name="Larry D.J."/>
            <person name="Kronmiller B."/>
            <person name="Shen D."/>
            <person name="Strem M.D."/>
            <person name="Melnick R.L."/>
            <person name="Guiltinan M.J."/>
            <person name="Tyler B.M."/>
            <person name="Meinhardt L.W."/>
            <person name="Bailey B.A."/>
        </authorList>
    </citation>
    <scope>NUCLEOTIDE SEQUENCE [LARGE SCALE GENOMIC DNA]</scope>
    <source>
        <strain evidence="4">zdho120</strain>
    </source>
</reference>
<dbReference type="EMBL" id="NBNE01010560">
    <property type="protein sequence ID" value="OWY97344.1"/>
    <property type="molecule type" value="Genomic_DNA"/>
</dbReference>
<comment type="catalytic activity">
    <reaction evidence="1">
        <text>ATP + H2O = ADP + phosphate + H(+)</text>
        <dbReference type="Rhea" id="RHEA:13065"/>
        <dbReference type="ChEBI" id="CHEBI:15377"/>
        <dbReference type="ChEBI" id="CHEBI:15378"/>
        <dbReference type="ChEBI" id="CHEBI:30616"/>
        <dbReference type="ChEBI" id="CHEBI:43474"/>
        <dbReference type="ChEBI" id="CHEBI:456216"/>
        <dbReference type="EC" id="5.6.2.3"/>
    </reaction>
</comment>
<dbReference type="GO" id="GO:0006310">
    <property type="term" value="P:DNA recombination"/>
    <property type="evidence" value="ECO:0007669"/>
    <property type="project" value="UniProtKB-KW"/>
</dbReference>
<dbReference type="Proteomes" id="UP000198211">
    <property type="component" value="Unassembled WGS sequence"/>
</dbReference>
<dbReference type="Gene3D" id="3.40.50.300">
    <property type="entry name" value="P-loop containing nucleotide triphosphate hydrolases"/>
    <property type="match status" value="1"/>
</dbReference>
<dbReference type="InterPro" id="IPR010285">
    <property type="entry name" value="DNA_helicase_pif1-like_DEAD"/>
</dbReference>
<comment type="similarity">
    <text evidence="1">Belongs to the helicase family.</text>
</comment>
<dbReference type="InterPro" id="IPR027417">
    <property type="entry name" value="P-loop_NTPase"/>
</dbReference>
<comment type="cofactor">
    <cofactor evidence="1">
        <name>Mg(2+)</name>
        <dbReference type="ChEBI" id="CHEBI:18420"/>
    </cofactor>
</comment>
<accession>A0A225UW78</accession>
<dbReference type="GO" id="GO:0006281">
    <property type="term" value="P:DNA repair"/>
    <property type="evidence" value="ECO:0007669"/>
    <property type="project" value="UniProtKB-KW"/>
</dbReference>
<evidence type="ECO:0000313" key="3">
    <source>
        <dbReference type="EMBL" id="OWY97344.1"/>
    </source>
</evidence>
<dbReference type="SUPFAM" id="SSF52540">
    <property type="entry name" value="P-loop containing nucleoside triphosphate hydrolases"/>
    <property type="match status" value="1"/>
</dbReference>
<keyword evidence="1" id="KW-0234">DNA repair</keyword>
<dbReference type="Pfam" id="PF05970">
    <property type="entry name" value="PIF1"/>
    <property type="match status" value="1"/>
</dbReference>
<evidence type="ECO:0000259" key="2">
    <source>
        <dbReference type="Pfam" id="PF05970"/>
    </source>
</evidence>
<keyword evidence="1" id="KW-0067">ATP-binding</keyword>
<comment type="caution">
    <text evidence="3">The sequence shown here is derived from an EMBL/GenBank/DDBJ whole genome shotgun (WGS) entry which is preliminary data.</text>
</comment>
<organism evidence="3 4">
    <name type="scientific">Phytophthora megakarya</name>
    <dbReference type="NCBI Taxonomy" id="4795"/>
    <lineage>
        <taxon>Eukaryota</taxon>
        <taxon>Sar</taxon>
        <taxon>Stramenopiles</taxon>
        <taxon>Oomycota</taxon>
        <taxon>Peronosporomycetes</taxon>
        <taxon>Peronosporales</taxon>
        <taxon>Peronosporaceae</taxon>
        <taxon>Phytophthora</taxon>
    </lineage>
</organism>
<keyword evidence="4" id="KW-1185">Reference proteome</keyword>
<dbReference type="InterPro" id="IPR051055">
    <property type="entry name" value="PIF1_helicase"/>
</dbReference>
<dbReference type="GO" id="GO:0016887">
    <property type="term" value="F:ATP hydrolysis activity"/>
    <property type="evidence" value="ECO:0007669"/>
    <property type="project" value="RHEA"/>
</dbReference>
<evidence type="ECO:0000313" key="4">
    <source>
        <dbReference type="Proteomes" id="UP000198211"/>
    </source>
</evidence>
<keyword evidence="1" id="KW-0347">Helicase</keyword>
<proteinExistence type="inferred from homology"/>